<reference evidence="3" key="1">
    <citation type="submission" date="2013-01" db="EMBL/GenBank/DDBJ databases">
        <title>Draft Genome Sequence of a Mulberry Tree, Morus notabilis C.K. Schneid.</title>
        <authorList>
            <person name="He N."/>
            <person name="Zhao S."/>
        </authorList>
    </citation>
    <scope>NUCLEOTIDE SEQUENCE</scope>
</reference>
<feature type="compositionally biased region" description="Basic and acidic residues" evidence="1">
    <location>
        <begin position="130"/>
        <end position="140"/>
    </location>
</feature>
<gene>
    <name evidence="2" type="ORF">L484_015100</name>
</gene>
<organism evidence="2 3">
    <name type="scientific">Morus notabilis</name>
    <dbReference type="NCBI Taxonomy" id="981085"/>
    <lineage>
        <taxon>Eukaryota</taxon>
        <taxon>Viridiplantae</taxon>
        <taxon>Streptophyta</taxon>
        <taxon>Embryophyta</taxon>
        <taxon>Tracheophyta</taxon>
        <taxon>Spermatophyta</taxon>
        <taxon>Magnoliopsida</taxon>
        <taxon>eudicotyledons</taxon>
        <taxon>Gunneridae</taxon>
        <taxon>Pentapetalae</taxon>
        <taxon>rosids</taxon>
        <taxon>fabids</taxon>
        <taxon>Rosales</taxon>
        <taxon>Moraceae</taxon>
        <taxon>Moreae</taxon>
        <taxon>Morus</taxon>
    </lineage>
</organism>
<dbReference type="STRING" id="981085.W9S6Y4"/>
<keyword evidence="3" id="KW-1185">Reference proteome</keyword>
<feature type="compositionally biased region" description="Basic and acidic residues" evidence="1">
    <location>
        <begin position="148"/>
        <end position="172"/>
    </location>
</feature>
<dbReference type="PANTHER" id="PTHR37198:SF1">
    <property type="entry name" value="NUCLEOLIN"/>
    <property type="match status" value="1"/>
</dbReference>
<protein>
    <submittedName>
        <fullName evidence="2">Uncharacterized protein</fullName>
    </submittedName>
</protein>
<feature type="compositionally biased region" description="Basic residues" evidence="1">
    <location>
        <begin position="290"/>
        <end position="299"/>
    </location>
</feature>
<evidence type="ECO:0000313" key="2">
    <source>
        <dbReference type="EMBL" id="EXC29908.1"/>
    </source>
</evidence>
<dbReference type="EMBL" id="KE346196">
    <property type="protein sequence ID" value="EXC29908.1"/>
    <property type="molecule type" value="Genomic_DNA"/>
</dbReference>
<evidence type="ECO:0000256" key="1">
    <source>
        <dbReference type="SAM" id="MobiDB-lite"/>
    </source>
</evidence>
<feature type="compositionally biased region" description="Basic and acidic residues" evidence="1">
    <location>
        <begin position="266"/>
        <end position="281"/>
    </location>
</feature>
<evidence type="ECO:0000313" key="3">
    <source>
        <dbReference type="Proteomes" id="UP000030645"/>
    </source>
</evidence>
<name>W9S6Y4_9ROSA</name>
<dbReference type="PANTHER" id="PTHR37198">
    <property type="entry name" value="NUCLEOLIN"/>
    <property type="match status" value="1"/>
</dbReference>
<feature type="compositionally biased region" description="Basic and acidic residues" evidence="1">
    <location>
        <begin position="210"/>
        <end position="246"/>
    </location>
</feature>
<feature type="compositionally biased region" description="Polar residues" evidence="1">
    <location>
        <begin position="247"/>
        <end position="257"/>
    </location>
</feature>
<sequence>MEEPKEEWRIQQYRAEGNEGRISWILNKSLGLGKKIFLSGLVISSAPLVLPPLLVISAIGFVVSLPSGIFLASYACSEKLMSKLLPMPESEDELEEEEEKITDEDIHRGVKRKIESVEGVKNDDVLGDKDVAVEENGHEEDVSEDSLDVEKEKDKENVVVSKEEVPLVDESGKEEPVIVQGVVLDVTEGGEENGEATVEVTTIVIEENGGQERENGVSEEEMKRETKSLIEEIKDERKADNVEKTSQETSKGDQNAGATELPVSHRAKETKDAGVSSEKEVQTTPSNEAKKKKNVKKKQPPPQQQKVVYSEEKIWGQIEGLRKIVGYKATIQKTSIEELKALYIFTGVEPPASFKEPSDLAEVVDKLQFLKSIIGVS</sequence>
<proteinExistence type="predicted"/>
<accession>W9S6Y4</accession>
<dbReference type="Proteomes" id="UP000030645">
    <property type="component" value="Unassembled WGS sequence"/>
</dbReference>
<dbReference type="eggNOG" id="ENOG502S5I7">
    <property type="taxonomic scope" value="Eukaryota"/>
</dbReference>
<feature type="region of interest" description="Disordered" evidence="1">
    <location>
        <begin position="205"/>
        <end position="308"/>
    </location>
</feature>
<feature type="region of interest" description="Disordered" evidence="1">
    <location>
        <begin position="130"/>
        <end position="172"/>
    </location>
</feature>
<dbReference type="AlphaFoldDB" id="W9S6Y4"/>